<protein>
    <submittedName>
        <fullName evidence="1">Uncharacterized protein</fullName>
    </submittedName>
</protein>
<comment type="caution">
    <text evidence="1">The sequence shown here is derived from an EMBL/GenBank/DDBJ whole genome shotgun (WGS) entry which is preliminary data.</text>
</comment>
<evidence type="ECO:0000313" key="1">
    <source>
        <dbReference type="EMBL" id="PNP73407.1"/>
    </source>
</evidence>
<dbReference type="AlphaFoldDB" id="A0A2K0VTR0"/>
<sequence>MPPKCAFTNFPGPGPFAKKPRPSETFIKHQFLMQVVIAA</sequence>
<evidence type="ECO:0000313" key="2">
    <source>
        <dbReference type="Proteomes" id="UP000236664"/>
    </source>
</evidence>
<proteinExistence type="predicted"/>
<name>A0A2K0VTR0_GIBNY</name>
<gene>
    <name evidence="1" type="ORF">FNYG_13305</name>
</gene>
<dbReference type="EMBL" id="MTQA01000274">
    <property type="protein sequence ID" value="PNP73407.1"/>
    <property type="molecule type" value="Genomic_DNA"/>
</dbReference>
<dbReference type="Proteomes" id="UP000236664">
    <property type="component" value="Unassembled WGS sequence"/>
</dbReference>
<reference evidence="1 2" key="1">
    <citation type="submission" date="2017-06" db="EMBL/GenBank/DDBJ databases">
        <title>Genome of Fusarium nygamai isolate CS10214.</title>
        <authorList>
            <person name="Gardiner D.M."/>
            <person name="Obanor F."/>
            <person name="Kazan K."/>
        </authorList>
    </citation>
    <scope>NUCLEOTIDE SEQUENCE [LARGE SCALE GENOMIC DNA]</scope>
    <source>
        <strain evidence="1 2">CS10214</strain>
    </source>
</reference>
<accession>A0A2K0VTR0</accession>
<keyword evidence="2" id="KW-1185">Reference proteome</keyword>
<organism evidence="1 2">
    <name type="scientific">Gibberella nygamai</name>
    <name type="common">Bean root rot disease fungus</name>
    <name type="synonym">Fusarium nygamai</name>
    <dbReference type="NCBI Taxonomy" id="42673"/>
    <lineage>
        <taxon>Eukaryota</taxon>
        <taxon>Fungi</taxon>
        <taxon>Dikarya</taxon>
        <taxon>Ascomycota</taxon>
        <taxon>Pezizomycotina</taxon>
        <taxon>Sordariomycetes</taxon>
        <taxon>Hypocreomycetidae</taxon>
        <taxon>Hypocreales</taxon>
        <taxon>Nectriaceae</taxon>
        <taxon>Fusarium</taxon>
        <taxon>Fusarium fujikuroi species complex</taxon>
    </lineage>
</organism>